<feature type="region of interest" description="Disordered" evidence="1">
    <location>
        <begin position="65"/>
        <end position="100"/>
    </location>
</feature>
<dbReference type="EMBL" id="CP093547">
    <property type="protein sequence ID" value="UNP28958.1"/>
    <property type="molecule type" value="Genomic_DNA"/>
</dbReference>
<protein>
    <submittedName>
        <fullName evidence="2">Uncharacterized protein</fullName>
    </submittedName>
</protein>
<reference evidence="2 3" key="1">
    <citation type="submission" date="2022-03" db="EMBL/GenBank/DDBJ databases">
        <title>Complete genome sequence of Lysobacter capsici VKM B-2533 and Lysobacter gummosus 10.1.1, promising sources of lytic agents.</title>
        <authorList>
            <person name="Tarlachkov S.V."/>
            <person name="Kudryakova I.V."/>
            <person name="Afoshin A.S."/>
            <person name="Leontyevskaya E.A."/>
            <person name="Leontyevskaya N.V."/>
        </authorList>
    </citation>
    <scope>NUCLEOTIDE SEQUENCE [LARGE SCALE GENOMIC DNA]</scope>
    <source>
        <strain evidence="2 3">10.1.1</strain>
    </source>
</reference>
<name>A0ABY3XEH9_9GAMM</name>
<proteinExistence type="predicted"/>
<sequence length="100" mass="10536">MSSDSTSIQNAQLRRAMQALHAATWFALCEGDRYTAQGRKAVANSFYNLLPMLADVRKAIVAEPEAGSADETAQPPAANPRAAGMLHLVTAPAGETPAPE</sequence>
<gene>
    <name evidence="2" type="ORF">MOV92_21205</name>
</gene>
<evidence type="ECO:0000256" key="1">
    <source>
        <dbReference type="SAM" id="MobiDB-lite"/>
    </source>
</evidence>
<accession>A0ABY3XEH9</accession>
<organism evidence="2 3">
    <name type="scientific">Lysobacter gummosus</name>
    <dbReference type="NCBI Taxonomy" id="262324"/>
    <lineage>
        <taxon>Bacteria</taxon>
        <taxon>Pseudomonadati</taxon>
        <taxon>Pseudomonadota</taxon>
        <taxon>Gammaproteobacteria</taxon>
        <taxon>Lysobacterales</taxon>
        <taxon>Lysobacteraceae</taxon>
        <taxon>Lysobacter</taxon>
    </lineage>
</organism>
<evidence type="ECO:0000313" key="3">
    <source>
        <dbReference type="Proteomes" id="UP000829194"/>
    </source>
</evidence>
<dbReference type="Proteomes" id="UP000829194">
    <property type="component" value="Chromosome"/>
</dbReference>
<dbReference type="RefSeq" id="WP_057944489.1">
    <property type="nucleotide sequence ID" value="NZ_CP011131.1"/>
</dbReference>
<evidence type="ECO:0000313" key="2">
    <source>
        <dbReference type="EMBL" id="UNP28958.1"/>
    </source>
</evidence>
<keyword evidence="3" id="KW-1185">Reference proteome</keyword>